<evidence type="ECO:0000313" key="1">
    <source>
        <dbReference type="EMBL" id="NYJ19464.1"/>
    </source>
</evidence>
<evidence type="ECO:0000313" key="2">
    <source>
        <dbReference type="Proteomes" id="UP000537260"/>
    </source>
</evidence>
<name>A0A7Z0ED65_9MICO</name>
<keyword evidence="2" id="KW-1185">Reference proteome</keyword>
<dbReference type="EMBL" id="JACCFM010000001">
    <property type="protein sequence ID" value="NYJ19464.1"/>
    <property type="molecule type" value="Genomic_DNA"/>
</dbReference>
<proteinExistence type="predicted"/>
<gene>
    <name evidence="1" type="ORF">HNR05_001255</name>
</gene>
<dbReference type="Proteomes" id="UP000537260">
    <property type="component" value="Unassembled WGS sequence"/>
</dbReference>
<sequence length="181" mass="20147">MTAADPPDLNNVPNVLDYFATQEPEIAQFAQLLLTDGGNVLAAWGPVQMAVWHLDVQRGDWIVRFHSERGFVEWVTVARAASPSPQWDDFRPIGLSIFIWARANGVPFRLDEPDDIDHDLVAHGRDALDWLSEGHDESFEQVYQAWIGYRHARGGRDGDAVRSLQAHVLATMEAAAGDSSD</sequence>
<reference evidence="1 2" key="1">
    <citation type="submission" date="2020-07" db="EMBL/GenBank/DDBJ databases">
        <title>Sequencing the genomes of 1000 actinobacteria strains.</title>
        <authorList>
            <person name="Klenk H.-P."/>
        </authorList>
    </citation>
    <scope>NUCLEOTIDE SEQUENCE [LARGE SCALE GENOMIC DNA]</scope>
    <source>
        <strain evidence="1 2">LI1</strain>
    </source>
</reference>
<organism evidence="1 2">
    <name type="scientific">Glaciibacter psychrotolerans</name>
    <dbReference type="NCBI Taxonomy" id="670054"/>
    <lineage>
        <taxon>Bacteria</taxon>
        <taxon>Bacillati</taxon>
        <taxon>Actinomycetota</taxon>
        <taxon>Actinomycetes</taxon>
        <taxon>Micrococcales</taxon>
        <taxon>Microbacteriaceae</taxon>
        <taxon>Glaciibacter</taxon>
    </lineage>
</organism>
<accession>A0A7Z0ED65</accession>
<protein>
    <submittedName>
        <fullName evidence="1">Uncharacterized protein</fullName>
    </submittedName>
</protein>
<dbReference type="RefSeq" id="WP_179578231.1">
    <property type="nucleotide sequence ID" value="NZ_JACCFM010000001.1"/>
</dbReference>
<dbReference type="AlphaFoldDB" id="A0A7Z0ED65"/>
<comment type="caution">
    <text evidence="1">The sequence shown here is derived from an EMBL/GenBank/DDBJ whole genome shotgun (WGS) entry which is preliminary data.</text>
</comment>